<dbReference type="GO" id="GO:0031177">
    <property type="term" value="F:phosphopantetheine binding"/>
    <property type="evidence" value="ECO:0007669"/>
    <property type="project" value="TreeGrafter"/>
</dbReference>
<keyword evidence="6" id="KW-1185">Reference proteome</keyword>
<dbReference type="PANTHER" id="PTHR45527:SF1">
    <property type="entry name" value="FATTY ACID SYNTHASE"/>
    <property type="match status" value="1"/>
</dbReference>
<evidence type="ECO:0000256" key="1">
    <source>
        <dbReference type="ARBA" id="ARBA00001957"/>
    </source>
</evidence>
<dbReference type="Gene3D" id="3.40.50.1820">
    <property type="entry name" value="alpha/beta hydrolase"/>
    <property type="match status" value="2"/>
</dbReference>
<dbReference type="Proteomes" id="UP000294543">
    <property type="component" value="Unassembled WGS sequence"/>
</dbReference>
<evidence type="ECO:0000259" key="4">
    <source>
        <dbReference type="PROSITE" id="PS50075"/>
    </source>
</evidence>
<dbReference type="InterPro" id="IPR020802">
    <property type="entry name" value="TesA-like"/>
</dbReference>
<comment type="cofactor">
    <cofactor evidence="1">
        <name>pantetheine 4'-phosphate</name>
        <dbReference type="ChEBI" id="CHEBI:47942"/>
    </cofactor>
</comment>
<dbReference type="SUPFAM" id="SSF47336">
    <property type="entry name" value="ACP-like"/>
    <property type="match status" value="1"/>
</dbReference>
<dbReference type="GO" id="GO:0043041">
    <property type="term" value="P:amino acid activation for nonribosomal peptide biosynthetic process"/>
    <property type="evidence" value="ECO:0007669"/>
    <property type="project" value="TreeGrafter"/>
</dbReference>
<dbReference type="GO" id="GO:0044550">
    <property type="term" value="P:secondary metabolite biosynthetic process"/>
    <property type="evidence" value="ECO:0007669"/>
    <property type="project" value="TreeGrafter"/>
</dbReference>
<dbReference type="FunFam" id="1.10.1200.10:FF:000005">
    <property type="entry name" value="Nonribosomal peptide synthetase 1"/>
    <property type="match status" value="1"/>
</dbReference>
<dbReference type="InterPro" id="IPR009081">
    <property type="entry name" value="PP-bd_ACP"/>
</dbReference>
<keyword evidence="3" id="KW-0597">Phosphoprotein</keyword>
<dbReference type="Pfam" id="PF00975">
    <property type="entry name" value="Thioesterase"/>
    <property type="match status" value="2"/>
</dbReference>
<proteinExistence type="predicted"/>
<dbReference type="RefSeq" id="WP_132515955.1">
    <property type="nucleotide sequence ID" value="NZ_SMKP01000157.1"/>
</dbReference>
<dbReference type="GO" id="GO:0016787">
    <property type="term" value="F:hydrolase activity"/>
    <property type="evidence" value="ECO:0007669"/>
    <property type="project" value="UniProtKB-KW"/>
</dbReference>
<sequence>PEGEIEQAIAGVWAELLGVERVGRFDDFFALGGHSLLAVSLVDRLRAEGLHTDVRTVSITPVLADLAAAIDAAPSVPVEEARPSAGDSAIELSPGDGDPLFVMHDGSGSLSSALSLLTYLESVPVYGLPVNPDGPVHRTVEGMASRMVRLIREVRPEGPYRLAGFGFGGLLAYETAVQLAGQDLPVSFVGLLGTHYDPDRRKLPEAPAEPQLIHLTEAAAARYHALPSALPVHLLGGAAAGFEQLVRREDLHVHPVPESSDLGFGTVSPLAAGETLNELLAAAEDVPVAGYSPLVVLQQGSPRAVPLFCVPGAGAGVASFTDLCGELGTHWPVYGLQPRGLDGLHLPHSTVEAAAARAAAGIEQTCPTGPVHLLGHSFGGWVAFRIAELLTAAGRDVASLTVVDGEPPGTPVPERDHLDVLRTWIRIFEMTLEGPLGIREEDLLAQPGDAARLALVHRRLVATGLAPARSKPGFLRGPFTAFAAALRTSFHPEWTFTGTAHLLLAPDADRDETDAEIADGWRRRMSRLEVLHTTGTHMTMLRAPHVGTLARLLRTVGR</sequence>
<dbReference type="InterPro" id="IPR036736">
    <property type="entry name" value="ACP-like_sf"/>
</dbReference>
<dbReference type="InterPro" id="IPR029058">
    <property type="entry name" value="AB_hydrolase_fold"/>
</dbReference>
<dbReference type="PROSITE" id="PS50075">
    <property type="entry name" value="CARRIER"/>
    <property type="match status" value="1"/>
</dbReference>
<dbReference type="Pfam" id="PF00550">
    <property type="entry name" value="PP-binding"/>
    <property type="match status" value="1"/>
</dbReference>
<evidence type="ECO:0000313" key="5">
    <source>
        <dbReference type="EMBL" id="TDD14060.1"/>
    </source>
</evidence>
<reference evidence="5 6" key="1">
    <citation type="submission" date="2019-03" db="EMBL/GenBank/DDBJ databases">
        <title>Draft genome sequences of novel Actinobacteria.</title>
        <authorList>
            <person name="Sahin N."/>
            <person name="Ay H."/>
            <person name="Saygin H."/>
        </authorList>
    </citation>
    <scope>NUCLEOTIDE SEQUENCE [LARGE SCALE GENOMIC DNA]</scope>
    <source>
        <strain evidence="5 6">KC712</strain>
    </source>
</reference>
<keyword evidence="5" id="KW-0378">Hydrolase</keyword>
<keyword evidence="2" id="KW-0596">Phosphopantetheine</keyword>
<dbReference type="SMART" id="SM00824">
    <property type="entry name" value="PKS_TE"/>
    <property type="match status" value="1"/>
</dbReference>
<organism evidence="5 6">
    <name type="scientific">Nonomuraea diastatica</name>
    <dbReference type="NCBI Taxonomy" id="1848329"/>
    <lineage>
        <taxon>Bacteria</taxon>
        <taxon>Bacillati</taxon>
        <taxon>Actinomycetota</taxon>
        <taxon>Actinomycetes</taxon>
        <taxon>Streptosporangiales</taxon>
        <taxon>Streptosporangiaceae</taxon>
        <taxon>Nonomuraea</taxon>
    </lineage>
</organism>
<name>A0A4R4WK55_9ACTN</name>
<dbReference type="InterPro" id="IPR001031">
    <property type="entry name" value="Thioesterase"/>
</dbReference>
<evidence type="ECO:0000256" key="2">
    <source>
        <dbReference type="ARBA" id="ARBA00022450"/>
    </source>
</evidence>
<comment type="caution">
    <text evidence="5">The sequence shown here is derived from an EMBL/GenBank/DDBJ whole genome shotgun (WGS) entry which is preliminary data.</text>
</comment>
<dbReference type="GO" id="GO:0005737">
    <property type="term" value="C:cytoplasm"/>
    <property type="evidence" value="ECO:0007669"/>
    <property type="project" value="TreeGrafter"/>
</dbReference>
<dbReference type="OrthoDB" id="518159at2"/>
<dbReference type="EMBL" id="SMKP01000157">
    <property type="protein sequence ID" value="TDD14060.1"/>
    <property type="molecule type" value="Genomic_DNA"/>
</dbReference>
<feature type="domain" description="Carrier" evidence="4">
    <location>
        <begin position="1"/>
        <end position="74"/>
    </location>
</feature>
<accession>A0A4R4WK55</accession>
<evidence type="ECO:0000256" key="3">
    <source>
        <dbReference type="ARBA" id="ARBA00022553"/>
    </source>
</evidence>
<gene>
    <name evidence="5" type="ORF">E1294_38735</name>
</gene>
<evidence type="ECO:0000313" key="6">
    <source>
        <dbReference type="Proteomes" id="UP000294543"/>
    </source>
</evidence>
<protein>
    <submittedName>
        <fullName evidence="5">Alpha/beta fold hydrolase</fullName>
    </submittedName>
</protein>
<dbReference type="SUPFAM" id="SSF53474">
    <property type="entry name" value="alpha/beta-Hydrolases"/>
    <property type="match status" value="2"/>
</dbReference>
<dbReference type="AlphaFoldDB" id="A0A4R4WK55"/>
<dbReference type="PANTHER" id="PTHR45527">
    <property type="entry name" value="NONRIBOSOMAL PEPTIDE SYNTHETASE"/>
    <property type="match status" value="1"/>
</dbReference>
<feature type="non-terminal residue" evidence="5">
    <location>
        <position position="1"/>
    </location>
</feature>